<dbReference type="GO" id="GO:0140662">
    <property type="term" value="F:ATP-dependent protein folding chaperone"/>
    <property type="evidence" value="ECO:0007669"/>
    <property type="project" value="InterPro"/>
</dbReference>
<evidence type="ECO:0000256" key="2">
    <source>
        <dbReference type="ARBA" id="ARBA00022741"/>
    </source>
</evidence>
<protein>
    <submittedName>
        <fullName evidence="5">Uncharacterized protein</fullName>
    </submittedName>
</protein>
<dbReference type="PANTHER" id="PTHR19375">
    <property type="entry name" value="HEAT SHOCK PROTEIN 70KDA"/>
    <property type="match status" value="1"/>
</dbReference>
<comment type="caution">
    <text evidence="5">The sequence shown here is derived from an EMBL/GenBank/DDBJ whole genome shotgun (WGS) entry which is preliminary data.</text>
</comment>
<dbReference type="SUPFAM" id="SSF100920">
    <property type="entry name" value="Heat shock protein 70kD (HSP70), peptide-binding domain"/>
    <property type="match status" value="1"/>
</dbReference>
<dbReference type="InterPro" id="IPR043129">
    <property type="entry name" value="ATPase_NBD"/>
</dbReference>
<keyword evidence="3" id="KW-0067">ATP-binding</keyword>
<evidence type="ECO:0000313" key="6">
    <source>
        <dbReference type="Proteomes" id="UP000580250"/>
    </source>
</evidence>
<evidence type="ECO:0000313" key="5">
    <source>
        <dbReference type="EMBL" id="CAD2200388.1"/>
    </source>
</evidence>
<dbReference type="OrthoDB" id="5858940at2759"/>
<dbReference type="Gene3D" id="2.60.34.10">
    <property type="entry name" value="Substrate Binding Domain Of DNAk, Chain A, domain 1"/>
    <property type="match status" value="1"/>
</dbReference>
<comment type="similarity">
    <text evidence="1">Belongs to the heat shock protein 70 family.</text>
</comment>
<gene>
    <name evidence="5" type="ORF">MENT_LOCUS53853</name>
</gene>
<sequence length="231" mass="25684">MSKANAVGAIAYGLDKKGPGERTVLIFDLGGGTFDVFILTIEDGIFEVKSTAGDTHLGGEDFDNRMVNHFVAEFKRKHKKDLATNPHALRRLRTACERAKRTLSSSTQASIEIDSLFDGIDLFTNITRARFEELCADLFRSWCSYSVEIPAPRGVHQIEATFNIDANGILNVSAQDKSTGKQNKITITNGKGRPSKDEIERMVQEAEKYRGEDEIQRDCVSANNHFEALLL</sequence>
<proteinExistence type="inferred from homology"/>
<organism evidence="5 6">
    <name type="scientific">Meloidogyne enterolobii</name>
    <name type="common">Root-knot nematode worm</name>
    <name type="synonym">Meloidogyne mayaguensis</name>
    <dbReference type="NCBI Taxonomy" id="390850"/>
    <lineage>
        <taxon>Eukaryota</taxon>
        <taxon>Metazoa</taxon>
        <taxon>Ecdysozoa</taxon>
        <taxon>Nematoda</taxon>
        <taxon>Chromadorea</taxon>
        <taxon>Rhabditida</taxon>
        <taxon>Tylenchina</taxon>
        <taxon>Tylenchomorpha</taxon>
        <taxon>Tylenchoidea</taxon>
        <taxon>Meloidogynidae</taxon>
        <taxon>Meloidogyninae</taxon>
        <taxon>Meloidogyne</taxon>
    </lineage>
</organism>
<dbReference type="GO" id="GO:0005524">
    <property type="term" value="F:ATP binding"/>
    <property type="evidence" value="ECO:0007669"/>
    <property type="project" value="UniProtKB-KW"/>
</dbReference>
<reference evidence="5 6" key="1">
    <citation type="submission" date="2020-08" db="EMBL/GenBank/DDBJ databases">
        <authorList>
            <person name="Koutsovoulos G."/>
            <person name="Danchin GJ E."/>
        </authorList>
    </citation>
    <scope>NUCLEOTIDE SEQUENCE [LARGE SCALE GENOMIC DNA]</scope>
</reference>
<dbReference type="Gene3D" id="3.90.640.10">
    <property type="entry name" value="Actin, Chain A, domain 4"/>
    <property type="match status" value="1"/>
</dbReference>
<accession>A0A6V7XMC5</accession>
<keyword evidence="4" id="KW-0346">Stress response</keyword>
<evidence type="ECO:0000256" key="3">
    <source>
        <dbReference type="ARBA" id="ARBA00022840"/>
    </source>
</evidence>
<dbReference type="AlphaFoldDB" id="A0A6V7XMC5"/>
<dbReference type="Gene3D" id="3.30.420.40">
    <property type="match status" value="1"/>
</dbReference>
<keyword evidence="2" id="KW-0547">Nucleotide-binding</keyword>
<dbReference type="FunFam" id="3.90.640.10:FF:000134">
    <property type="entry name" value="Heat shock cognate 71 kDa protein"/>
    <property type="match status" value="1"/>
</dbReference>
<dbReference type="Proteomes" id="UP000580250">
    <property type="component" value="Unassembled WGS sequence"/>
</dbReference>
<dbReference type="EMBL" id="CAJEWN010001840">
    <property type="protein sequence ID" value="CAD2200388.1"/>
    <property type="molecule type" value="Genomic_DNA"/>
</dbReference>
<dbReference type="SUPFAM" id="SSF53067">
    <property type="entry name" value="Actin-like ATPase domain"/>
    <property type="match status" value="1"/>
</dbReference>
<name>A0A6V7XMC5_MELEN</name>
<dbReference type="FunFam" id="3.30.420.40:FF:000172">
    <property type="entry name" value="Heat shock 70 kDa protein"/>
    <property type="match status" value="1"/>
</dbReference>
<dbReference type="Pfam" id="PF00012">
    <property type="entry name" value="HSP70"/>
    <property type="match status" value="2"/>
</dbReference>
<evidence type="ECO:0000256" key="1">
    <source>
        <dbReference type="ARBA" id="ARBA00007381"/>
    </source>
</evidence>
<dbReference type="InterPro" id="IPR013126">
    <property type="entry name" value="Hsp_70_fam"/>
</dbReference>
<evidence type="ECO:0000256" key="4">
    <source>
        <dbReference type="ARBA" id="ARBA00023016"/>
    </source>
</evidence>
<dbReference type="InterPro" id="IPR029047">
    <property type="entry name" value="HSP70_peptide-bd_sf"/>
</dbReference>